<evidence type="ECO:0000259" key="1">
    <source>
        <dbReference type="PROSITE" id="PS50004"/>
    </source>
</evidence>
<dbReference type="SUPFAM" id="SSF49562">
    <property type="entry name" value="C2 domain (Calcium/lipid-binding domain, CaLB)"/>
    <property type="match status" value="1"/>
</dbReference>
<dbReference type="Proteomes" id="UP001431209">
    <property type="component" value="Unassembled WGS sequence"/>
</dbReference>
<evidence type="ECO:0000313" key="2">
    <source>
        <dbReference type="EMBL" id="KAL0489933.1"/>
    </source>
</evidence>
<dbReference type="Gene3D" id="2.60.40.150">
    <property type="entry name" value="C2 domain"/>
    <property type="match status" value="1"/>
</dbReference>
<dbReference type="PROSITE" id="PS50004">
    <property type="entry name" value="C2"/>
    <property type="match status" value="1"/>
</dbReference>
<accession>A0AAW2ZJ94</accession>
<dbReference type="InterPro" id="IPR051634">
    <property type="entry name" value="Extended_Synaptotagmin"/>
</dbReference>
<feature type="domain" description="C2" evidence="1">
    <location>
        <begin position="1"/>
        <end position="80"/>
    </location>
</feature>
<sequence length="128" mass="13529">MGTNPYVTMKVGSQKVNSKSIKGSTTPEWNQSFAFKVTDPDYEILQINMCSKSLGLKSYLGYASLPLSQVPTNQAQTLLIPLTGVKSGSVTMTLSIVNAAAPSGLYSGPSMTSPLPSAPPMNTDIVQL</sequence>
<protein>
    <submittedName>
        <fullName evidence="2">Esyt3</fullName>
    </submittedName>
</protein>
<reference evidence="2 3" key="1">
    <citation type="submission" date="2024-03" db="EMBL/GenBank/DDBJ databases">
        <title>The Acrasis kona genome and developmental transcriptomes reveal deep origins of eukaryotic multicellular pathways.</title>
        <authorList>
            <person name="Sheikh S."/>
            <person name="Fu C.-J."/>
            <person name="Brown M.W."/>
            <person name="Baldauf S.L."/>
        </authorList>
    </citation>
    <scope>NUCLEOTIDE SEQUENCE [LARGE SCALE GENOMIC DNA]</scope>
    <source>
        <strain evidence="2 3">ATCC MYA-3509</strain>
    </source>
</reference>
<name>A0AAW2ZJ94_9EUKA</name>
<dbReference type="InterPro" id="IPR000008">
    <property type="entry name" value="C2_dom"/>
</dbReference>
<dbReference type="CDD" id="cd00030">
    <property type="entry name" value="C2"/>
    <property type="match status" value="1"/>
</dbReference>
<dbReference type="Pfam" id="PF00168">
    <property type="entry name" value="C2"/>
    <property type="match status" value="1"/>
</dbReference>
<comment type="caution">
    <text evidence="2">The sequence shown here is derived from an EMBL/GenBank/DDBJ whole genome shotgun (WGS) entry which is preliminary data.</text>
</comment>
<dbReference type="InterPro" id="IPR035892">
    <property type="entry name" value="C2_domain_sf"/>
</dbReference>
<organism evidence="2 3">
    <name type="scientific">Acrasis kona</name>
    <dbReference type="NCBI Taxonomy" id="1008807"/>
    <lineage>
        <taxon>Eukaryota</taxon>
        <taxon>Discoba</taxon>
        <taxon>Heterolobosea</taxon>
        <taxon>Tetramitia</taxon>
        <taxon>Eutetramitia</taxon>
        <taxon>Acrasidae</taxon>
        <taxon>Acrasis</taxon>
    </lineage>
</organism>
<dbReference type="EMBL" id="JAOPGA020001618">
    <property type="protein sequence ID" value="KAL0489933.1"/>
    <property type="molecule type" value="Genomic_DNA"/>
</dbReference>
<keyword evidence="3" id="KW-1185">Reference proteome</keyword>
<proteinExistence type="predicted"/>
<dbReference type="PANTHER" id="PTHR45761">
    <property type="entry name" value="EXTENDED SYNAPTOTAGMIN-LIKE PROTEIN 2, ISOFORM C"/>
    <property type="match status" value="1"/>
</dbReference>
<evidence type="ECO:0000313" key="3">
    <source>
        <dbReference type="Proteomes" id="UP001431209"/>
    </source>
</evidence>
<dbReference type="AlphaFoldDB" id="A0AAW2ZJ94"/>
<gene>
    <name evidence="2" type="ORF">AKO1_005465</name>
</gene>
<dbReference type="PANTHER" id="PTHR45761:SF1">
    <property type="entry name" value="EXTENDED SYNAPTOTAGMIN-LIKE PROTEIN 2, ISOFORM C"/>
    <property type="match status" value="1"/>
</dbReference>